<organism evidence="2 3">
    <name type="scientific">Rubus argutus</name>
    <name type="common">Southern blackberry</name>
    <dbReference type="NCBI Taxonomy" id="59490"/>
    <lineage>
        <taxon>Eukaryota</taxon>
        <taxon>Viridiplantae</taxon>
        <taxon>Streptophyta</taxon>
        <taxon>Embryophyta</taxon>
        <taxon>Tracheophyta</taxon>
        <taxon>Spermatophyta</taxon>
        <taxon>Magnoliopsida</taxon>
        <taxon>eudicotyledons</taxon>
        <taxon>Gunneridae</taxon>
        <taxon>Pentapetalae</taxon>
        <taxon>rosids</taxon>
        <taxon>fabids</taxon>
        <taxon>Rosales</taxon>
        <taxon>Rosaceae</taxon>
        <taxon>Rosoideae</taxon>
        <taxon>Rosoideae incertae sedis</taxon>
        <taxon>Rubus</taxon>
    </lineage>
</organism>
<sequence>MSSVLMERPRMFSKVLWRLIQTQHMGGRTPDLSGRRQQVEMEAYARETNQGQRETPLGARKGAVRGPPPLPNPGQARPKTRPGFRYRAQPNEPRRAH</sequence>
<name>A0AAW1WSJ7_RUBAR</name>
<dbReference type="EMBL" id="JBEDUW010000005">
    <property type="protein sequence ID" value="KAK9927541.1"/>
    <property type="molecule type" value="Genomic_DNA"/>
</dbReference>
<feature type="region of interest" description="Disordered" evidence="1">
    <location>
        <begin position="25"/>
        <end position="97"/>
    </location>
</feature>
<reference evidence="2 3" key="1">
    <citation type="journal article" date="2023" name="G3 (Bethesda)">
        <title>A chromosome-length genome assembly and annotation of blackberry (Rubus argutus, cv. 'Hillquist').</title>
        <authorList>
            <person name="Bruna T."/>
            <person name="Aryal R."/>
            <person name="Dudchenko O."/>
            <person name="Sargent D.J."/>
            <person name="Mead D."/>
            <person name="Buti M."/>
            <person name="Cavallini A."/>
            <person name="Hytonen T."/>
            <person name="Andres J."/>
            <person name="Pham M."/>
            <person name="Weisz D."/>
            <person name="Mascagni F."/>
            <person name="Usai G."/>
            <person name="Natali L."/>
            <person name="Bassil N."/>
            <person name="Fernandez G.E."/>
            <person name="Lomsadze A."/>
            <person name="Armour M."/>
            <person name="Olukolu B."/>
            <person name="Poorten T."/>
            <person name="Britton C."/>
            <person name="Davik J."/>
            <person name="Ashrafi H."/>
            <person name="Aiden E.L."/>
            <person name="Borodovsky M."/>
            <person name="Worthington M."/>
        </authorList>
    </citation>
    <scope>NUCLEOTIDE SEQUENCE [LARGE SCALE GENOMIC DNA]</scope>
    <source>
        <strain evidence="2">PI 553951</strain>
    </source>
</reference>
<comment type="caution">
    <text evidence="2">The sequence shown here is derived from an EMBL/GenBank/DDBJ whole genome shotgun (WGS) entry which is preliminary data.</text>
</comment>
<evidence type="ECO:0000313" key="2">
    <source>
        <dbReference type="EMBL" id="KAK9927541.1"/>
    </source>
</evidence>
<evidence type="ECO:0000313" key="3">
    <source>
        <dbReference type="Proteomes" id="UP001457282"/>
    </source>
</evidence>
<evidence type="ECO:0000256" key="1">
    <source>
        <dbReference type="SAM" id="MobiDB-lite"/>
    </source>
</evidence>
<gene>
    <name evidence="2" type="ORF">M0R45_024722</name>
</gene>
<dbReference type="Proteomes" id="UP001457282">
    <property type="component" value="Unassembled WGS sequence"/>
</dbReference>
<dbReference type="AlphaFoldDB" id="A0AAW1WSJ7"/>
<keyword evidence="3" id="KW-1185">Reference proteome</keyword>
<accession>A0AAW1WSJ7</accession>
<proteinExistence type="predicted"/>
<protein>
    <submittedName>
        <fullName evidence="2">Uncharacterized protein</fullName>
    </submittedName>
</protein>
<feature type="compositionally biased region" description="Basic and acidic residues" evidence="1">
    <location>
        <begin position="33"/>
        <end position="45"/>
    </location>
</feature>